<dbReference type="InParanoid" id="A0A5J5EIZ7"/>
<name>A0A5J5EIZ7_9PEZI</name>
<evidence type="ECO:0000313" key="2">
    <source>
        <dbReference type="EMBL" id="KAA8895642.1"/>
    </source>
</evidence>
<keyword evidence="3" id="KW-1185">Reference proteome</keyword>
<comment type="caution">
    <text evidence="2">The sequence shown here is derived from an EMBL/GenBank/DDBJ whole genome shotgun (WGS) entry which is preliminary data.</text>
</comment>
<dbReference type="EMBL" id="VXIS01000251">
    <property type="protein sequence ID" value="KAA8895642.1"/>
    <property type="molecule type" value="Genomic_DNA"/>
</dbReference>
<dbReference type="AlphaFoldDB" id="A0A5J5EIZ7"/>
<gene>
    <name evidence="2" type="ORF">FN846DRAFT_968627</name>
</gene>
<dbReference type="Proteomes" id="UP000326924">
    <property type="component" value="Unassembled WGS sequence"/>
</dbReference>
<feature type="region of interest" description="Disordered" evidence="1">
    <location>
        <begin position="1"/>
        <end position="25"/>
    </location>
</feature>
<organism evidence="2 3">
    <name type="scientific">Sphaerosporella brunnea</name>
    <dbReference type="NCBI Taxonomy" id="1250544"/>
    <lineage>
        <taxon>Eukaryota</taxon>
        <taxon>Fungi</taxon>
        <taxon>Dikarya</taxon>
        <taxon>Ascomycota</taxon>
        <taxon>Pezizomycotina</taxon>
        <taxon>Pezizomycetes</taxon>
        <taxon>Pezizales</taxon>
        <taxon>Pyronemataceae</taxon>
        <taxon>Sphaerosporella</taxon>
    </lineage>
</organism>
<sequence length="241" mass="25862">MHKNLIPSTPIPEKKAHKSNDQSPLRLPSDQGLCGHLPLSYFACQCTMQPSSQQFVQWPQECFSSSVLVSGFGSSSFASWSASGAGQSQSSSSFVVSTAAGAWAPASSASSFALFLRLCLGLCRFFLGLLQVPAATAGAALSMLSDWPCFSDTSRAGEGLETKRELDMVVLSVLGESTRSPWDQLIVSFVEGGNFVLFSKSKKTQGVRNLSSLPESPYCCRCSRCRCGNAMCRCDDAPLRQ</sequence>
<protein>
    <submittedName>
        <fullName evidence="2">Uncharacterized protein</fullName>
    </submittedName>
</protein>
<proteinExistence type="predicted"/>
<reference evidence="2 3" key="1">
    <citation type="submission" date="2019-09" db="EMBL/GenBank/DDBJ databases">
        <title>Draft genome of the ectomycorrhizal ascomycete Sphaerosporella brunnea.</title>
        <authorList>
            <consortium name="DOE Joint Genome Institute"/>
            <person name="Benucci G.M."/>
            <person name="Marozzi G."/>
            <person name="Antonielli L."/>
            <person name="Sanchez S."/>
            <person name="Marco P."/>
            <person name="Wang X."/>
            <person name="Falini L.B."/>
            <person name="Barry K."/>
            <person name="Haridas S."/>
            <person name="Lipzen A."/>
            <person name="Labutti K."/>
            <person name="Grigoriev I.V."/>
            <person name="Murat C."/>
            <person name="Martin F."/>
            <person name="Albertini E."/>
            <person name="Donnini D."/>
            <person name="Bonito G."/>
        </authorList>
    </citation>
    <scope>NUCLEOTIDE SEQUENCE [LARGE SCALE GENOMIC DNA]</scope>
    <source>
        <strain evidence="2 3">Sb_GMNB300</strain>
    </source>
</reference>
<evidence type="ECO:0000313" key="3">
    <source>
        <dbReference type="Proteomes" id="UP000326924"/>
    </source>
</evidence>
<evidence type="ECO:0000256" key="1">
    <source>
        <dbReference type="SAM" id="MobiDB-lite"/>
    </source>
</evidence>
<accession>A0A5J5EIZ7</accession>